<reference evidence="2 3" key="1">
    <citation type="journal article" date="2019" name="Nat. Ecol. Evol.">
        <title>Megaphylogeny resolves global patterns of mushroom evolution.</title>
        <authorList>
            <person name="Varga T."/>
            <person name="Krizsan K."/>
            <person name="Foldi C."/>
            <person name="Dima B."/>
            <person name="Sanchez-Garcia M."/>
            <person name="Sanchez-Ramirez S."/>
            <person name="Szollosi G.J."/>
            <person name="Szarkandi J.G."/>
            <person name="Papp V."/>
            <person name="Albert L."/>
            <person name="Andreopoulos W."/>
            <person name="Angelini C."/>
            <person name="Antonin V."/>
            <person name="Barry K.W."/>
            <person name="Bougher N.L."/>
            <person name="Buchanan P."/>
            <person name="Buyck B."/>
            <person name="Bense V."/>
            <person name="Catcheside P."/>
            <person name="Chovatia M."/>
            <person name="Cooper J."/>
            <person name="Damon W."/>
            <person name="Desjardin D."/>
            <person name="Finy P."/>
            <person name="Geml J."/>
            <person name="Haridas S."/>
            <person name="Hughes K."/>
            <person name="Justo A."/>
            <person name="Karasinski D."/>
            <person name="Kautmanova I."/>
            <person name="Kiss B."/>
            <person name="Kocsube S."/>
            <person name="Kotiranta H."/>
            <person name="LaButti K.M."/>
            <person name="Lechner B.E."/>
            <person name="Liimatainen K."/>
            <person name="Lipzen A."/>
            <person name="Lukacs Z."/>
            <person name="Mihaltcheva S."/>
            <person name="Morgado L.N."/>
            <person name="Niskanen T."/>
            <person name="Noordeloos M.E."/>
            <person name="Ohm R.A."/>
            <person name="Ortiz-Santana B."/>
            <person name="Ovrebo C."/>
            <person name="Racz N."/>
            <person name="Riley R."/>
            <person name="Savchenko A."/>
            <person name="Shiryaev A."/>
            <person name="Soop K."/>
            <person name="Spirin V."/>
            <person name="Szebenyi C."/>
            <person name="Tomsovsky M."/>
            <person name="Tulloss R.E."/>
            <person name="Uehling J."/>
            <person name="Grigoriev I.V."/>
            <person name="Vagvolgyi C."/>
            <person name="Papp T."/>
            <person name="Martin F.M."/>
            <person name="Miettinen O."/>
            <person name="Hibbett D.S."/>
            <person name="Nagy L.G."/>
        </authorList>
    </citation>
    <scope>NUCLEOTIDE SEQUENCE [LARGE SCALE GENOMIC DNA]</scope>
    <source>
        <strain evidence="2 3">FP101781</strain>
    </source>
</reference>
<evidence type="ECO:0000259" key="1">
    <source>
        <dbReference type="Pfam" id="PF17667"/>
    </source>
</evidence>
<dbReference type="OrthoDB" id="5569250at2759"/>
<dbReference type="EMBL" id="QPFP01000021">
    <property type="protein sequence ID" value="TEB30748.1"/>
    <property type="molecule type" value="Genomic_DNA"/>
</dbReference>
<dbReference type="Pfam" id="PF17667">
    <property type="entry name" value="Pkinase_fungal"/>
    <property type="match status" value="1"/>
</dbReference>
<sequence length="110" mass="12547">MKAETLKKVLGITYDLVEVLRALRVQHNILHRDISPYNVRFLKAKNIRKLQGVTGHQTKDLCFIKHLLDSKNHPRRSSLLLIDFDKVQGLYGAQDDGGKEANLATSIPNW</sequence>
<evidence type="ECO:0000313" key="3">
    <source>
        <dbReference type="Proteomes" id="UP000298030"/>
    </source>
</evidence>
<accession>A0A4Y7T9Y5</accession>
<protein>
    <recommendedName>
        <fullName evidence="1">Fungal-type protein kinase domain-containing protein</fullName>
    </recommendedName>
</protein>
<feature type="domain" description="Fungal-type protein kinase" evidence="1">
    <location>
        <begin position="2"/>
        <end position="86"/>
    </location>
</feature>
<dbReference type="Gene3D" id="1.10.510.10">
    <property type="entry name" value="Transferase(Phosphotransferase) domain 1"/>
    <property type="match status" value="1"/>
</dbReference>
<gene>
    <name evidence="2" type="ORF">FA13DRAFT_1814227</name>
</gene>
<name>A0A4Y7T9Y5_COPMI</name>
<comment type="caution">
    <text evidence="2">The sequence shown here is derived from an EMBL/GenBank/DDBJ whole genome shotgun (WGS) entry which is preliminary data.</text>
</comment>
<dbReference type="InterPro" id="IPR011009">
    <property type="entry name" value="Kinase-like_dom_sf"/>
</dbReference>
<dbReference type="SUPFAM" id="SSF56112">
    <property type="entry name" value="Protein kinase-like (PK-like)"/>
    <property type="match status" value="1"/>
</dbReference>
<keyword evidence="3" id="KW-1185">Reference proteome</keyword>
<dbReference type="InterPro" id="IPR040976">
    <property type="entry name" value="Pkinase_fungal"/>
</dbReference>
<organism evidence="2 3">
    <name type="scientific">Coprinellus micaceus</name>
    <name type="common">Glistening ink-cap mushroom</name>
    <name type="synonym">Coprinus micaceus</name>
    <dbReference type="NCBI Taxonomy" id="71717"/>
    <lineage>
        <taxon>Eukaryota</taxon>
        <taxon>Fungi</taxon>
        <taxon>Dikarya</taxon>
        <taxon>Basidiomycota</taxon>
        <taxon>Agaricomycotina</taxon>
        <taxon>Agaricomycetes</taxon>
        <taxon>Agaricomycetidae</taxon>
        <taxon>Agaricales</taxon>
        <taxon>Agaricineae</taxon>
        <taxon>Psathyrellaceae</taxon>
        <taxon>Coprinellus</taxon>
    </lineage>
</organism>
<dbReference type="AlphaFoldDB" id="A0A4Y7T9Y5"/>
<dbReference type="Proteomes" id="UP000298030">
    <property type="component" value="Unassembled WGS sequence"/>
</dbReference>
<evidence type="ECO:0000313" key="2">
    <source>
        <dbReference type="EMBL" id="TEB30748.1"/>
    </source>
</evidence>
<proteinExistence type="predicted"/>